<dbReference type="Gene3D" id="1.10.510.10">
    <property type="entry name" value="Transferase(Phosphotransferase) domain 1"/>
    <property type="match status" value="1"/>
</dbReference>
<name>A0AAD5QXX2_PARTN</name>
<evidence type="ECO:0000256" key="6">
    <source>
        <dbReference type="ARBA" id="ARBA00022840"/>
    </source>
</evidence>
<dbReference type="SUPFAM" id="SSF56112">
    <property type="entry name" value="Protein kinase-like (PK-like)"/>
    <property type="match status" value="1"/>
</dbReference>
<evidence type="ECO:0000256" key="3">
    <source>
        <dbReference type="ARBA" id="ARBA00022679"/>
    </source>
</evidence>
<evidence type="ECO:0000256" key="4">
    <source>
        <dbReference type="ARBA" id="ARBA00022741"/>
    </source>
</evidence>
<dbReference type="PROSITE" id="PS50011">
    <property type="entry name" value="PROTEIN_KINASE_DOM"/>
    <property type="match status" value="1"/>
</dbReference>
<keyword evidence="4" id="KW-0547">Nucleotide-binding</keyword>
<keyword evidence="2" id="KW-0723">Serine/threonine-protein kinase</keyword>
<accession>A0AAD5QXX2</accession>
<sequence length="155" mass="17395">RDNSAPLKLCGFGVAVKIAESKTKFDGGRVGVAQFMAPEVIFGKEYGTAADIWSTGVVLHLLLSGRLPFGSSPSSVYDEIKFGRYMLTSPSLNRISEQARDLVVRMLTVDDERRITAKEALQHDWIRSRDLGASRTHLQDVVENLRKYNQQRKLK</sequence>
<evidence type="ECO:0000313" key="8">
    <source>
        <dbReference type="EMBL" id="KAJ1365880.1"/>
    </source>
</evidence>
<keyword evidence="9" id="KW-1185">Reference proteome</keyword>
<gene>
    <name evidence="8" type="ORF">KIN20_026343</name>
</gene>
<proteinExistence type="inferred from homology"/>
<evidence type="ECO:0000259" key="7">
    <source>
        <dbReference type="PROSITE" id="PS50011"/>
    </source>
</evidence>
<dbReference type="InterPro" id="IPR050205">
    <property type="entry name" value="CDPK_Ser/Thr_kinases"/>
</dbReference>
<feature type="domain" description="Protein kinase" evidence="7">
    <location>
        <begin position="1"/>
        <end position="126"/>
    </location>
</feature>
<protein>
    <recommendedName>
        <fullName evidence="7">Protein kinase domain-containing protein</fullName>
    </recommendedName>
</protein>
<organism evidence="8 9">
    <name type="scientific">Parelaphostrongylus tenuis</name>
    <name type="common">Meningeal worm</name>
    <dbReference type="NCBI Taxonomy" id="148309"/>
    <lineage>
        <taxon>Eukaryota</taxon>
        <taxon>Metazoa</taxon>
        <taxon>Ecdysozoa</taxon>
        <taxon>Nematoda</taxon>
        <taxon>Chromadorea</taxon>
        <taxon>Rhabditida</taxon>
        <taxon>Rhabditina</taxon>
        <taxon>Rhabditomorpha</taxon>
        <taxon>Strongyloidea</taxon>
        <taxon>Metastrongylidae</taxon>
        <taxon>Parelaphostrongylus</taxon>
    </lineage>
</organism>
<dbReference type="Pfam" id="PF00069">
    <property type="entry name" value="Pkinase"/>
    <property type="match status" value="1"/>
</dbReference>
<keyword evidence="6" id="KW-0067">ATP-binding</keyword>
<reference evidence="8" key="1">
    <citation type="submission" date="2021-06" db="EMBL/GenBank/DDBJ databases">
        <title>Parelaphostrongylus tenuis whole genome reference sequence.</title>
        <authorList>
            <person name="Garwood T.J."/>
            <person name="Larsen P.A."/>
            <person name="Fountain-Jones N.M."/>
            <person name="Garbe J.R."/>
            <person name="Macchietto M.G."/>
            <person name="Kania S.A."/>
            <person name="Gerhold R.W."/>
            <person name="Richards J.E."/>
            <person name="Wolf T.M."/>
        </authorList>
    </citation>
    <scope>NUCLEOTIDE SEQUENCE</scope>
    <source>
        <strain evidence="8">MNPRO001-30</strain>
        <tissue evidence="8">Meninges</tissue>
    </source>
</reference>
<evidence type="ECO:0000256" key="1">
    <source>
        <dbReference type="ARBA" id="ARBA00006692"/>
    </source>
</evidence>
<comment type="similarity">
    <text evidence="1">Belongs to the protein kinase superfamily. CAMK Ser/Thr protein kinase family.</text>
</comment>
<evidence type="ECO:0000256" key="2">
    <source>
        <dbReference type="ARBA" id="ARBA00022527"/>
    </source>
</evidence>
<dbReference type="GO" id="GO:0005524">
    <property type="term" value="F:ATP binding"/>
    <property type="evidence" value="ECO:0007669"/>
    <property type="project" value="UniProtKB-KW"/>
</dbReference>
<feature type="non-terminal residue" evidence="8">
    <location>
        <position position="1"/>
    </location>
</feature>
<dbReference type="InterPro" id="IPR000719">
    <property type="entry name" value="Prot_kinase_dom"/>
</dbReference>
<dbReference type="InterPro" id="IPR011009">
    <property type="entry name" value="Kinase-like_dom_sf"/>
</dbReference>
<keyword evidence="5" id="KW-0418">Kinase</keyword>
<dbReference type="AlphaFoldDB" id="A0AAD5QXX2"/>
<comment type="caution">
    <text evidence="8">The sequence shown here is derived from an EMBL/GenBank/DDBJ whole genome shotgun (WGS) entry which is preliminary data.</text>
</comment>
<dbReference type="PANTHER" id="PTHR24349">
    <property type="entry name" value="SERINE/THREONINE-PROTEIN KINASE"/>
    <property type="match status" value="1"/>
</dbReference>
<evidence type="ECO:0000256" key="5">
    <source>
        <dbReference type="ARBA" id="ARBA00022777"/>
    </source>
</evidence>
<dbReference type="Proteomes" id="UP001196413">
    <property type="component" value="Unassembled WGS sequence"/>
</dbReference>
<dbReference type="GO" id="GO:0004674">
    <property type="term" value="F:protein serine/threonine kinase activity"/>
    <property type="evidence" value="ECO:0007669"/>
    <property type="project" value="UniProtKB-KW"/>
</dbReference>
<dbReference type="EMBL" id="JAHQIW010005383">
    <property type="protein sequence ID" value="KAJ1365880.1"/>
    <property type="molecule type" value="Genomic_DNA"/>
</dbReference>
<dbReference type="SMART" id="SM00220">
    <property type="entry name" value="S_TKc"/>
    <property type="match status" value="1"/>
</dbReference>
<feature type="non-terminal residue" evidence="8">
    <location>
        <position position="155"/>
    </location>
</feature>
<keyword evidence="3" id="KW-0808">Transferase</keyword>
<evidence type="ECO:0000313" key="9">
    <source>
        <dbReference type="Proteomes" id="UP001196413"/>
    </source>
</evidence>